<dbReference type="EMBL" id="MCBS01015591">
    <property type="protein sequence ID" value="RKF83690.1"/>
    <property type="molecule type" value="Genomic_DNA"/>
</dbReference>
<dbReference type="GO" id="GO:0015074">
    <property type="term" value="P:DNA integration"/>
    <property type="evidence" value="ECO:0007669"/>
    <property type="project" value="InterPro"/>
</dbReference>
<proteinExistence type="predicted"/>
<dbReference type="PANTHER" id="PTHR37984">
    <property type="entry name" value="PROTEIN CBG26694"/>
    <property type="match status" value="1"/>
</dbReference>
<dbReference type="Gene3D" id="3.30.420.10">
    <property type="entry name" value="Ribonuclease H-like superfamily/Ribonuclease H"/>
    <property type="match status" value="1"/>
</dbReference>
<sequence length="347" mass="39599">LFIVRNNSLYFIENKLLKEVLDYDALLHQAISLHQRIGHATAGILIAELRAKFWHPDIILIVQEVIRTCERCQLMLTPNIPSLPLQPIPPAQPLQRWGIDFTGPIAGYKMLNAVDYAIGYGTSQLCHSADHATIINFIKNLIYTFGTPAELISDNSASFLAHETRQFLDHYKIRYHQTTSYHPRTNGRWENFNGVIKKILSNILMAAVVLTTEEALKKALPIYNTKTFENGYSPHFLLFGVAHNLSNPAPTTFFYTREDTQDETKAFTKNLASREKELKDMIQNSVNSVKACQAHVRSLLAENKAFHRVFAKGDWVLRQREIKHKFEPFYDGPFSVISATEEILILS</sequence>
<protein>
    <submittedName>
        <fullName evidence="3">Pro-Pol polyprotein</fullName>
    </submittedName>
</protein>
<dbReference type="InterPro" id="IPR036397">
    <property type="entry name" value="RNaseH_sf"/>
</dbReference>
<evidence type="ECO:0000259" key="2">
    <source>
        <dbReference type="PROSITE" id="PS50994"/>
    </source>
</evidence>
<feature type="non-terminal residue" evidence="3">
    <location>
        <position position="1"/>
    </location>
</feature>
<dbReference type="PANTHER" id="PTHR37984:SF5">
    <property type="entry name" value="PROTEIN NYNRIN-LIKE"/>
    <property type="match status" value="1"/>
</dbReference>
<dbReference type="GO" id="GO:0003723">
    <property type="term" value="F:RNA binding"/>
    <property type="evidence" value="ECO:0007669"/>
    <property type="project" value="UniProtKB-KW"/>
</dbReference>
<dbReference type="InterPro" id="IPR050951">
    <property type="entry name" value="Retrovirus_Pol_polyprotein"/>
</dbReference>
<dbReference type="Gene3D" id="1.10.340.70">
    <property type="match status" value="1"/>
</dbReference>
<dbReference type="Pfam" id="PF00665">
    <property type="entry name" value="rve"/>
    <property type="match status" value="1"/>
</dbReference>
<dbReference type="AlphaFoldDB" id="A0A420JA90"/>
<name>A0A420JA90_9PEZI</name>
<gene>
    <name evidence="3" type="ORF">GcM1_155002</name>
</gene>
<dbReference type="Proteomes" id="UP000285326">
    <property type="component" value="Unassembled WGS sequence"/>
</dbReference>
<dbReference type="SUPFAM" id="SSF53098">
    <property type="entry name" value="Ribonuclease H-like"/>
    <property type="match status" value="1"/>
</dbReference>
<dbReference type="InterPro" id="IPR001584">
    <property type="entry name" value="Integrase_cat-core"/>
</dbReference>
<comment type="caution">
    <text evidence="3">The sequence shown here is derived from an EMBL/GenBank/DDBJ whole genome shotgun (WGS) entry which is preliminary data.</text>
</comment>
<reference evidence="3 4" key="1">
    <citation type="journal article" date="2018" name="BMC Genomics">
        <title>Comparative genome analyses reveal sequence features reflecting distinct modes of host-adaptation between dicot and monocot powdery mildew.</title>
        <authorList>
            <person name="Wu Y."/>
            <person name="Ma X."/>
            <person name="Pan Z."/>
            <person name="Kale S.D."/>
            <person name="Song Y."/>
            <person name="King H."/>
            <person name="Zhang Q."/>
            <person name="Presley C."/>
            <person name="Deng X."/>
            <person name="Wei C.I."/>
            <person name="Xiao S."/>
        </authorList>
    </citation>
    <scope>NUCLEOTIDE SEQUENCE [LARGE SCALE GENOMIC DNA]</scope>
    <source>
        <strain evidence="3">UMSG1</strain>
    </source>
</reference>
<dbReference type="InterPro" id="IPR012337">
    <property type="entry name" value="RNaseH-like_sf"/>
</dbReference>
<evidence type="ECO:0000313" key="4">
    <source>
        <dbReference type="Proteomes" id="UP000285326"/>
    </source>
</evidence>
<evidence type="ECO:0000313" key="3">
    <source>
        <dbReference type="EMBL" id="RKF83690.1"/>
    </source>
</evidence>
<evidence type="ECO:0000256" key="1">
    <source>
        <dbReference type="ARBA" id="ARBA00022884"/>
    </source>
</evidence>
<keyword evidence="1" id="KW-0694">RNA-binding</keyword>
<feature type="domain" description="Integrase catalytic" evidence="2">
    <location>
        <begin position="89"/>
        <end position="258"/>
    </location>
</feature>
<dbReference type="GO" id="GO:0005634">
    <property type="term" value="C:nucleus"/>
    <property type="evidence" value="ECO:0007669"/>
    <property type="project" value="UniProtKB-ARBA"/>
</dbReference>
<accession>A0A420JA90</accession>
<dbReference type="PROSITE" id="PS50994">
    <property type="entry name" value="INTEGRASE"/>
    <property type="match status" value="1"/>
</dbReference>
<organism evidence="3 4">
    <name type="scientific">Golovinomyces cichoracearum</name>
    <dbReference type="NCBI Taxonomy" id="62708"/>
    <lineage>
        <taxon>Eukaryota</taxon>
        <taxon>Fungi</taxon>
        <taxon>Dikarya</taxon>
        <taxon>Ascomycota</taxon>
        <taxon>Pezizomycotina</taxon>
        <taxon>Leotiomycetes</taxon>
        <taxon>Erysiphales</taxon>
        <taxon>Erysiphaceae</taxon>
        <taxon>Golovinomyces</taxon>
    </lineage>
</organism>